<reference evidence="2 3" key="1">
    <citation type="submission" date="2016-10" db="EMBL/GenBank/DDBJ databases">
        <authorList>
            <person name="de Groot N.N."/>
        </authorList>
    </citation>
    <scope>NUCLEOTIDE SEQUENCE [LARGE SCALE GENOMIC DNA]</scope>
    <source>
        <strain evidence="2 3">DSM 17073</strain>
    </source>
</reference>
<dbReference type="InterPro" id="IPR051548">
    <property type="entry name" value="Grx-like_ET"/>
</dbReference>
<dbReference type="PANTHER" id="PTHR34386">
    <property type="entry name" value="GLUTAREDOXIN"/>
    <property type="match status" value="1"/>
</dbReference>
<dbReference type="AlphaFoldDB" id="A0A1I5RN79"/>
<dbReference type="Proteomes" id="UP000242243">
    <property type="component" value="Unassembled WGS sequence"/>
</dbReference>
<dbReference type="PROSITE" id="PS51354">
    <property type="entry name" value="GLUTAREDOXIN_2"/>
    <property type="match status" value="1"/>
</dbReference>
<dbReference type="STRING" id="306540.SAMN05421839_13214"/>
<evidence type="ECO:0000313" key="2">
    <source>
        <dbReference type="EMBL" id="SFP59840.1"/>
    </source>
</evidence>
<dbReference type="GO" id="GO:0045454">
    <property type="term" value="P:cell redox homeostasis"/>
    <property type="evidence" value="ECO:0007669"/>
    <property type="project" value="TreeGrafter"/>
</dbReference>
<gene>
    <name evidence="2" type="ORF">SAMN05421839_13214</name>
</gene>
<dbReference type="GO" id="GO:0009055">
    <property type="term" value="F:electron transfer activity"/>
    <property type="evidence" value="ECO:0007669"/>
    <property type="project" value="TreeGrafter"/>
</dbReference>
<dbReference type="SUPFAM" id="SSF52833">
    <property type="entry name" value="Thioredoxin-like"/>
    <property type="match status" value="1"/>
</dbReference>
<protein>
    <submittedName>
        <fullName evidence="2">Glutaredoxin</fullName>
    </submittedName>
</protein>
<organism evidence="2 3">
    <name type="scientific">Halolactibacillus halophilus</name>
    <dbReference type="NCBI Taxonomy" id="306540"/>
    <lineage>
        <taxon>Bacteria</taxon>
        <taxon>Bacillati</taxon>
        <taxon>Bacillota</taxon>
        <taxon>Bacilli</taxon>
        <taxon>Bacillales</taxon>
        <taxon>Bacillaceae</taxon>
        <taxon>Halolactibacillus</taxon>
    </lineage>
</organism>
<dbReference type="CDD" id="cd02976">
    <property type="entry name" value="NrdH"/>
    <property type="match status" value="1"/>
</dbReference>
<name>A0A1I5RN79_9BACI</name>
<dbReference type="RefSeq" id="WP_261766456.1">
    <property type="nucleotide sequence ID" value="NZ_BJWI01000036.1"/>
</dbReference>
<feature type="domain" description="Glutaredoxin" evidence="1">
    <location>
        <begin position="9"/>
        <end position="60"/>
    </location>
</feature>
<dbReference type="Gene3D" id="3.40.30.10">
    <property type="entry name" value="Glutaredoxin"/>
    <property type="match status" value="1"/>
</dbReference>
<dbReference type="EMBL" id="FOXC01000032">
    <property type="protein sequence ID" value="SFP59840.1"/>
    <property type="molecule type" value="Genomic_DNA"/>
</dbReference>
<dbReference type="InterPro" id="IPR036249">
    <property type="entry name" value="Thioredoxin-like_sf"/>
</dbReference>
<dbReference type="Pfam" id="PF00462">
    <property type="entry name" value="Glutaredoxin"/>
    <property type="match status" value="1"/>
</dbReference>
<accession>A0A1I5RN79</accession>
<proteinExistence type="predicted"/>
<evidence type="ECO:0000313" key="3">
    <source>
        <dbReference type="Proteomes" id="UP000242243"/>
    </source>
</evidence>
<dbReference type="InterPro" id="IPR002109">
    <property type="entry name" value="Glutaredoxin"/>
</dbReference>
<sequence length="97" mass="11011">MMRRGSELVLYTRPLCGDCQQAKAYLNDLNIAYKQKNVEDHQQVEAELVTITGSKIVPAFVFYKKGLFGNSKVTKTFIGFHTNKKVIDARLSDLKNN</sequence>
<dbReference type="PANTHER" id="PTHR34386:SF1">
    <property type="entry name" value="GLUTAREDOXIN-LIKE PROTEIN NRDH"/>
    <property type="match status" value="1"/>
</dbReference>
<evidence type="ECO:0000259" key="1">
    <source>
        <dbReference type="Pfam" id="PF00462"/>
    </source>
</evidence>